<organism evidence="1 2">
    <name type="scientific">Lentinula edodes</name>
    <name type="common">Shiitake mushroom</name>
    <name type="synonym">Lentinus edodes</name>
    <dbReference type="NCBI Taxonomy" id="5353"/>
    <lineage>
        <taxon>Eukaryota</taxon>
        <taxon>Fungi</taxon>
        <taxon>Dikarya</taxon>
        <taxon>Basidiomycota</taxon>
        <taxon>Agaricomycotina</taxon>
        <taxon>Agaricomycetes</taxon>
        <taxon>Agaricomycetidae</taxon>
        <taxon>Agaricales</taxon>
        <taxon>Marasmiineae</taxon>
        <taxon>Omphalotaceae</taxon>
        <taxon>Lentinula</taxon>
    </lineage>
</organism>
<comment type="caution">
    <text evidence="1">The sequence shown here is derived from an EMBL/GenBank/DDBJ whole genome shotgun (WGS) entry which is preliminary data.</text>
</comment>
<evidence type="ECO:0000313" key="1">
    <source>
        <dbReference type="EMBL" id="GAW06827.1"/>
    </source>
</evidence>
<dbReference type="Proteomes" id="UP000188533">
    <property type="component" value="Unassembled WGS sequence"/>
</dbReference>
<dbReference type="EMBL" id="BDGU01000351">
    <property type="protein sequence ID" value="GAW06827.1"/>
    <property type="molecule type" value="Genomic_DNA"/>
</dbReference>
<protein>
    <submittedName>
        <fullName evidence="1">Uncharacterized protein</fullName>
    </submittedName>
</protein>
<sequence>MKHSLLLSLLRRQYTVPQRHAQEHRENQIARGWHSVRKRPSSEEVEMIRACWVFNELKVKVTEDGSKAWGFVFIISLACSTNLQLAAESDVEGSFHGPDNYDHKMLTGMA</sequence>
<proteinExistence type="predicted"/>
<name>A0A1Q3EHX7_LENED</name>
<keyword evidence="2" id="KW-1185">Reference proteome</keyword>
<gene>
    <name evidence="1" type="ORF">LENED_008777</name>
</gene>
<accession>A0A1Q3EHX7</accession>
<evidence type="ECO:0000313" key="2">
    <source>
        <dbReference type="Proteomes" id="UP000188533"/>
    </source>
</evidence>
<reference evidence="1 2" key="1">
    <citation type="submission" date="2016-08" db="EMBL/GenBank/DDBJ databases">
        <authorList>
            <consortium name="Lentinula edodes genome sequencing consortium"/>
            <person name="Sakamoto Y."/>
            <person name="Nakade K."/>
            <person name="Sato S."/>
            <person name="Yoshida Y."/>
            <person name="Miyazaki K."/>
            <person name="Natsume S."/>
            <person name="Konno N."/>
        </authorList>
    </citation>
    <scope>NUCLEOTIDE SEQUENCE [LARGE SCALE GENOMIC DNA]</scope>
    <source>
        <strain evidence="1 2">NBRC 111202</strain>
    </source>
</reference>
<dbReference type="AlphaFoldDB" id="A0A1Q3EHX7"/>
<reference evidence="1 2" key="2">
    <citation type="submission" date="2017-02" db="EMBL/GenBank/DDBJ databases">
        <title>A genome survey and senescence transcriptome analysis in Lentinula edodes.</title>
        <authorList>
            <person name="Sakamoto Y."/>
            <person name="Nakade K."/>
            <person name="Sato S."/>
            <person name="Yoshida Y."/>
            <person name="Miyazaki K."/>
            <person name="Natsume S."/>
            <person name="Konno N."/>
        </authorList>
    </citation>
    <scope>NUCLEOTIDE SEQUENCE [LARGE SCALE GENOMIC DNA]</scope>
    <source>
        <strain evidence="1 2">NBRC 111202</strain>
    </source>
</reference>